<dbReference type="PRINTS" id="PR00061">
    <property type="entry name" value="RIBOSOMALL19"/>
</dbReference>
<accession>A0A1W1YUW1</accession>
<dbReference type="Pfam" id="PF01245">
    <property type="entry name" value="Ribosomal_L19"/>
    <property type="match status" value="1"/>
</dbReference>
<dbReference type="FunFam" id="2.30.30.790:FF:000001">
    <property type="entry name" value="50S ribosomal protein L19"/>
    <property type="match status" value="1"/>
</dbReference>
<evidence type="ECO:0000256" key="6">
    <source>
        <dbReference type="HAMAP-Rule" id="MF_00402"/>
    </source>
</evidence>
<dbReference type="NCBIfam" id="TIGR01024">
    <property type="entry name" value="rplS_bact"/>
    <property type="match status" value="1"/>
</dbReference>
<dbReference type="AlphaFoldDB" id="A0A1W1YUW1"/>
<evidence type="ECO:0000256" key="2">
    <source>
        <dbReference type="ARBA" id="ARBA00005781"/>
    </source>
</evidence>
<evidence type="ECO:0000256" key="7">
    <source>
        <dbReference type="RuleBase" id="RU000559"/>
    </source>
</evidence>
<dbReference type="PANTHER" id="PTHR15680">
    <property type="entry name" value="RIBOSOMAL PROTEIN L19"/>
    <property type="match status" value="1"/>
</dbReference>
<name>A0A1W1YUW1_9FIRM</name>
<dbReference type="OrthoDB" id="9803541at2"/>
<dbReference type="SUPFAM" id="SSF50104">
    <property type="entry name" value="Translation proteins SH3-like domain"/>
    <property type="match status" value="1"/>
</dbReference>
<protein>
    <recommendedName>
        <fullName evidence="5 6">Large ribosomal subunit protein bL19</fullName>
    </recommendedName>
</protein>
<dbReference type="RefSeq" id="WP_084233277.1">
    <property type="nucleotide sequence ID" value="NZ_FWXW01000001.1"/>
</dbReference>
<evidence type="ECO:0000256" key="4">
    <source>
        <dbReference type="ARBA" id="ARBA00023274"/>
    </source>
</evidence>
<sequence>MDLMKALADQQRKENPPQANIGDTVRVHIKVKEGTRERIQVFEGTVIARKHGGIEETITVRRISYGVGVEKIFPLHSPIIEKIETVRSGKARRAKLYYLRERVGKQAKVKELV</sequence>
<dbReference type="STRING" id="1122930.SAMN02745168_0656"/>
<dbReference type="InterPro" id="IPR008991">
    <property type="entry name" value="Translation_prot_SH3-like_sf"/>
</dbReference>
<dbReference type="Proteomes" id="UP000192790">
    <property type="component" value="Unassembled WGS sequence"/>
</dbReference>
<comment type="function">
    <text evidence="1 6 7">This protein is located at the 30S-50S ribosomal subunit interface and may play a role in the structure and function of the aminoacyl-tRNA binding site.</text>
</comment>
<reference evidence="8 9" key="1">
    <citation type="submission" date="2017-04" db="EMBL/GenBank/DDBJ databases">
        <authorList>
            <person name="Afonso C.L."/>
            <person name="Miller P.J."/>
            <person name="Scott M.A."/>
            <person name="Spackman E."/>
            <person name="Goraichik I."/>
            <person name="Dimitrov K.M."/>
            <person name="Suarez D.L."/>
            <person name="Swayne D.E."/>
        </authorList>
    </citation>
    <scope>NUCLEOTIDE SEQUENCE [LARGE SCALE GENOMIC DNA]</scope>
    <source>
        <strain evidence="8 9">DSM 12816</strain>
    </source>
</reference>
<dbReference type="Gene3D" id="2.30.30.790">
    <property type="match status" value="1"/>
</dbReference>
<dbReference type="PIRSF" id="PIRSF002191">
    <property type="entry name" value="Ribosomal_L19"/>
    <property type="match status" value="1"/>
</dbReference>
<evidence type="ECO:0000256" key="3">
    <source>
        <dbReference type="ARBA" id="ARBA00022980"/>
    </source>
</evidence>
<dbReference type="GO" id="GO:0003735">
    <property type="term" value="F:structural constituent of ribosome"/>
    <property type="evidence" value="ECO:0007669"/>
    <property type="project" value="InterPro"/>
</dbReference>
<dbReference type="GO" id="GO:0006412">
    <property type="term" value="P:translation"/>
    <property type="evidence" value="ECO:0007669"/>
    <property type="project" value="UniProtKB-UniRule"/>
</dbReference>
<keyword evidence="3 6" id="KW-0689">Ribosomal protein</keyword>
<dbReference type="InterPro" id="IPR001857">
    <property type="entry name" value="Ribosomal_bL19"/>
</dbReference>
<dbReference type="HAMAP" id="MF_00402">
    <property type="entry name" value="Ribosomal_bL19"/>
    <property type="match status" value="1"/>
</dbReference>
<evidence type="ECO:0000256" key="5">
    <source>
        <dbReference type="ARBA" id="ARBA00035171"/>
    </source>
</evidence>
<dbReference type="GO" id="GO:0022625">
    <property type="term" value="C:cytosolic large ribosomal subunit"/>
    <property type="evidence" value="ECO:0007669"/>
    <property type="project" value="TreeGrafter"/>
</dbReference>
<gene>
    <name evidence="6" type="primary">rplS</name>
    <name evidence="8" type="ORF">SAMN02745168_0656</name>
</gene>
<dbReference type="EMBL" id="FWXW01000001">
    <property type="protein sequence ID" value="SMC39631.1"/>
    <property type="molecule type" value="Genomic_DNA"/>
</dbReference>
<evidence type="ECO:0000256" key="1">
    <source>
        <dbReference type="ARBA" id="ARBA00002349"/>
    </source>
</evidence>
<dbReference type="PANTHER" id="PTHR15680:SF9">
    <property type="entry name" value="LARGE RIBOSOMAL SUBUNIT PROTEIN BL19M"/>
    <property type="match status" value="1"/>
</dbReference>
<dbReference type="InterPro" id="IPR038657">
    <property type="entry name" value="Ribosomal_bL19_sf"/>
</dbReference>
<evidence type="ECO:0000313" key="8">
    <source>
        <dbReference type="EMBL" id="SMC39631.1"/>
    </source>
</evidence>
<proteinExistence type="inferred from homology"/>
<keyword evidence="9" id="KW-1185">Reference proteome</keyword>
<keyword evidence="4 6" id="KW-0687">Ribonucleoprotein</keyword>
<evidence type="ECO:0000313" key="9">
    <source>
        <dbReference type="Proteomes" id="UP000192790"/>
    </source>
</evidence>
<organism evidence="8 9">
    <name type="scientific">Papillibacter cinnamivorans DSM 12816</name>
    <dbReference type="NCBI Taxonomy" id="1122930"/>
    <lineage>
        <taxon>Bacteria</taxon>
        <taxon>Bacillati</taxon>
        <taxon>Bacillota</taxon>
        <taxon>Clostridia</taxon>
        <taxon>Eubacteriales</taxon>
        <taxon>Oscillospiraceae</taxon>
        <taxon>Papillibacter</taxon>
    </lineage>
</organism>
<comment type="similarity">
    <text evidence="2 6 7">Belongs to the bacterial ribosomal protein bL19 family.</text>
</comment>